<reference evidence="2" key="1">
    <citation type="submission" date="2014-03" db="EMBL/GenBank/DDBJ databases">
        <title>The Genome Sequence of Puccinia striiformis f. sp. tritici PST-78.</title>
        <authorList>
            <consortium name="The Broad Institute Genome Sequencing Platform"/>
            <person name="Cuomo C."/>
            <person name="Hulbert S."/>
            <person name="Chen X."/>
            <person name="Walker B."/>
            <person name="Young S.K."/>
            <person name="Zeng Q."/>
            <person name="Gargeya S."/>
            <person name="Fitzgerald M."/>
            <person name="Haas B."/>
            <person name="Abouelleil A."/>
            <person name="Alvarado L."/>
            <person name="Arachchi H.M."/>
            <person name="Berlin A.M."/>
            <person name="Chapman S.B."/>
            <person name="Goldberg J."/>
            <person name="Griggs A."/>
            <person name="Gujja S."/>
            <person name="Hansen M."/>
            <person name="Howarth C."/>
            <person name="Imamovic A."/>
            <person name="Larimer J."/>
            <person name="McCowan C."/>
            <person name="Montmayeur A."/>
            <person name="Murphy C."/>
            <person name="Neiman D."/>
            <person name="Pearson M."/>
            <person name="Priest M."/>
            <person name="Roberts A."/>
            <person name="Saif S."/>
            <person name="Shea T."/>
            <person name="Sisk P."/>
            <person name="Sykes S."/>
            <person name="Wortman J."/>
            <person name="Nusbaum C."/>
            <person name="Birren B."/>
        </authorList>
    </citation>
    <scope>NUCLEOTIDE SEQUENCE [LARGE SCALE GENOMIC DNA]</scope>
    <source>
        <strain evidence="2">race PST-78</strain>
    </source>
</reference>
<organism evidence="1 2">
    <name type="scientific">Puccinia striiformis f. sp. tritici PST-78</name>
    <dbReference type="NCBI Taxonomy" id="1165861"/>
    <lineage>
        <taxon>Eukaryota</taxon>
        <taxon>Fungi</taxon>
        <taxon>Dikarya</taxon>
        <taxon>Basidiomycota</taxon>
        <taxon>Pucciniomycotina</taxon>
        <taxon>Pucciniomycetes</taxon>
        <taxon>Pucciniales</taxon>
        <taxon>Pucciniaceae</taxon>
        <taxon>Puccinia</taxon>
    </lineage>
</organism>
<feature type="non-terminal residue" evidence="1">
    <location>
        <position position="1"/>
    </location>
</feature>
<evidence type="ECO:0000313" key="1">
    <source>
        <dbReference type="EMBL" id="KNE87122.1"/>
    </source>
</evidence>
<gene>
    <name evidence="1" type="ORF">PSTG_19501</name>
</gene>
<dbReference type="Proteomes" id="UP000054564">
    <property type="component" value="Unassembled WGS sequence"/>
</dbReference>
<dbReference type="EMBL" id="AJIL01006660">
    <property type="protein sequence ID" value="KNE87122.1"/>
    <property type="molecule type" value="Genomic_DNA"/>
</dbReference>
<sequence length="139" mass="15389">RGRPLVGTRDVRAHLNSERPSKTDVPISAIVRVILQVRLEQTLGVKGSNVNCLRYPDSAPLVEVCQGRLPVVNIIRKLNRDVAFLRNVLGPPFVLVGLSVKTAPPHESQQFKKGEQRSFLAQDRRENIDNSIDADTAAC</sequence>
<proteinExistence type="predicted"/>
<keyword evidence="2" id="KW-1185">Reference proteome</keyword>
<comment type="caution">
    <text evidence="1">The sequence shown here is derived from an EMBL/GenBank/DDBJ whole genome shotgun (WGS) entry which is preliminary data.</text>
</comment>
<protein>
    <submittedName>
        <fullName evidence="1">Uncharacterized protein</fullName>
    </submittedName>
</protein>
<name>A0A0L0UJ49_9BASI</name>
<dbReference type="AlphaFoldDB" id="A0A0L0UJ49"/>
<evidence type="ECO:0000313" key="2">
    <source>
        <dbReference type="Proteomes" id="UP000054564"/>
    </source>
</evidence>
<accession>A0A0L0UJ49</accession>